<dbReference type="Pfam" id="PF12796">
    <property type="entry name" value="Ank_2"/>
    <property type="match status" value="1"/>
</dbReference>
<dbReference type="SMART" id="SM00248">
    <property type="entry name" value="ANK"/>
    <property type="match status" value="4"/>
</dbReference>
<sequence length="267" mass="30199">MDTLDFHVSISEFCQSIKGLTVTAEECTQIIKTALEHYQNNALLILSYLNVSNLTLQSLNSIFMLFSSNFLKNSSSIIENAIQKISQLSNSVETLNYIIDKTIVPDQAFLNSLKKNDYQISDFLLEKYPDLLEKKDENDYTPLILASENGNINTIKYLLKKSANVHAKNCYQSTALHRACANGYVEIIDLLYQNGANIEETDDDALRPLHYCILRDNDEALRKILELKADPLAKNKRGETPAQMAARCKSLRCLEILNSLPQLKISE</sequence>
<protein>
    <submittedName>
        <fullName evidence="4">Uncharacterized protein</fullName>
    </submittedName>
</protein>
<evidence type="ECO:0000313" key="4">
    <source>
        <dbReference type="EMBL" id="EAY03188.1"/>
    </source>
</evidence>
<proteinExistence type="predicted"/>
<dbReference type="Proteomes" id="UP000001542">
    <property type="component" value="Unassembled WGS sequence"/>
</dbReference>
<feature type="repeat" description="ANK" evidence="3">
    <location>
        <begin position="171"/>
        <end position="203"/>
    </location>
</feature>
<evidence type="ECO:0000313" key="5">
    <source>
        <dbReference type="Proteomes" id="UP000001542"/>
    </source>
</evidence>
<dbReference type="SMR" id="A2EVW7"/>
<organism evidence="4 5">
    <name type="scientific">Trichomonas vaginalis (strain ATCC PRA-98 / G3)</name>
    <dbReference type="NCBI Taxonomy" id="412133"/>
    <lineage>
        <taxon>Eukaryota</taxon>
        <taxon>Metamonada</taxon>
        <taxon>Parabasalia</taxon>
        <taxon>Trichomonadida</taxon>
        <taxon>Trichomonadidae</taxon>
        <taxon>Trichomonas</taxon>
    </lineage>
</organism>
<dbReference type="VEuPathDB" id="TrichDB:TVAGG3_0548280"/>
<dbReference type="eggNOG" id="KOG0504">
    <property type="taxonomic scope" value="Eukaryota"/>
</dbReference>
<keyword evidence="5" id="KW-1185">Reference proteome</keyword>
<feature type="repeat" description="ANK" evidence="3">
    <location>
        <begin position="138"/>
        <end position="170"/>
    </location>
</feature>
<keyword evidence="1" id="KW-0677">Repeat</keyword>
<gene>
    <name evidence="4" type="ORF">TVAG_049720</name>
</gene>
<dbReference type="OrthoDB" id="2157354at2759"/>
<reference evidence="4" key="2">
    <citation type="journal article" date="2007" name="Science">
        <title>Draft genome sequence of the sexually transmitted pathogen Trichomonas vaginalis.</title>
        <authorList>
            <person name="Carlton J.M."/>
            <person name="Hirt R.P."/>
            <person name="Silva J.C."/>
            <person name="Delcher A.L."/>
            <person name="Schatz M."/>
            <person name="Zhao Q."/>
            <person name="Wortman J.R."/>
            <person name="Bidwell S.L."/>
            <person name="Alsmark U.C.M."/>
            <person name="Besteiro S."/>
            <person name="Sicheritz-Ponten T."/>
            <person name="Noel C.J."/>
            <person name="Dacks J.B."/>
            <person name="Foster P.G."/>
            <person name="Simillion C."/>
            <person name="Van de Peer Y."/>
            <person name="Miranda-Saavedra D."/>
            <person name="Barton G.J."/>
            <person name="Westrop G.D."/>
            <person name="Mueller S."/>
            <person name="Dessi D."/>
            <person name="Fiori P.L."/>
            <person name="Ren Q."/>
            <person name="Paulsen I."/>
            <person name="Zhang H."/>
            <person name="Bastida-Corcuera F.D."/>
            <person name="Simoes-Barbosa A."/>
            <person name="Brown M.T."/>
            <person name="Hayes R.D."/>
            <person name="Mukherjee M."/>
            <person name="Okumura C.Y."/>
            <person name="Schneider R."/>
            <person name="Smith A.J."/>
            <person name="Vanacova S."/>
            <person name="Villalvazo M."/>
            <person name="Haas B.J."/>
            <person name="Pertea M."/>
            <person name="Feldblyum T.V."/>
            <person name="Utterback T.R."/>
            <person name="Shu C.L."/>
            <person name="Osoegawa K."/>
            <person name="de Jong P.J."/>
            <person name="Hrdy I."/>
            <person name="Horvathova L."/>
            <person name="Zubacova Z."/>
            <person name="Dolezal P."/>
            <person name="Malik S.B."/>
            <person name="Logsdon J.M. Jr."/>
            <person name="Henze K."/>
            <person name="Gupta A."/>
            <person name="Wang C.C."/>
            <person name="Dunne R.L."/>
            <person name="Upcroft J.A."/>
            <person name="Upcroft P."/>
            <person name="White O."/>
            <person name="Salzberg S.L."/>
            <person name="Tang P."/>
            <person name="Chiu C.-H."/>
            <person name="Lee Y.-S."/>
            <person name="Embley T.M."/>
            <person name="Coombs G.H."/>
            <person name="Mottram J.C."/>
            <person name="Tachezy J."/>
            <person name="Fraser-Liggett C.M."/>
            <person name="Johnson P.J."/>
        </authorList>
    </citation>
    <scope>NUCLEOTIDE SEQUENCE [LARGE SCALE GENOMIC DNA]</scope>
    <source>
        <strain evidence="4">G3</strain>
    </source>
</reference>
<reference evidence="4" key="1">
    <citation type="submission" date="2006-10" db="EMBL/GenBank/DDBJ databases">
        <authorList>
            <person name="Amadeo P."/>
            <person name="Zhao Q."/>
            <person name="Wortman J."/>
            <person name="Fraser-Liggett C."/>
            <person name="Carlton J."/>
        </authorList>
    </citation>
    <scope>NUCLEOTIDE SEQUENCE</scope>
    <source>
        <strain evidence="4">G3</strain>
    </source>
</reference>
<dbReference type="KEGG" id="tva:4761020"/>
<dbReference type="PANTHER" id="PTHR24171">
    <property type="entry name" value="ANKYRIN REPEAT DOMAIN-CONTAINING PROTEIN 39-RELATED"/>
    <property type="match status" value="1"/>
</dbReference>
<dbReference type="AlphaFoldDB" id="A2EVW7"/>
<dbReference type="STRING" id="5722.A2EVW7"/>
<dbReference type="RefSeq" id="XP_001315411.1">
    <property type="nucleotide sequence ID" value="XM_001315376.1"/>
</dbReference>
<dbReference type="VEuPathDB" id="TrichDB:TVAG_049720"/>
<dbReference type="InParanoid" id="A2EVW7"/>
<evidence type="ECO:0000256" key="2">
    <source>
        <dbReference type="ARBA" id="ARBA00023043"/>
    </source>
</evidence>
<dbReference type="PROSITE" id="PS50297">
    <property type="entry name" value="ANK_REP_REGION"/>
    <property type="match status" value="2"/>
</dbReference>
<dbReference type="SUPFAM" id="SSF48403">
    <property type="entry name" value="Ankyrin repeat"/>
    <property type="match status" value="1"/>
</dbReference>
<evidence type="ECO:0000256" key="1">
    <source>
        <dbReference type="ARBA" id="ARBA00022737"/>
    </source>
</evidence>
<dbReference type="Pfam" id="PF13637">
    <property type="entry name" value="Ank_4"/>
    <property type="match status" value="1"/>
</dbReference>
<accession>A2EVW7</accession>
<dbReference type="InterPro" id="IPR036770">
    <property type="entry name" value="Ankyrin_rpt-contain_sf"/>
</dbReference>
<dbReference type="PROSITE" id="PS50088">
    <property type="entry name" value="ANK_REPEAT"/>
    <property type="match status" value="2"/>
</dbReference>
<keyword evidence="2 3" id="KW-0040">ANK repeat</keyword>
<dbReference type="EMBL" id="DS113512">
    <property type="protein sequence ID" value="EAY03188.1"/>
    <property type="molecule type" value="Genomic_DNA"/>
</dbReference>
<name>A2EVW7_TRIV3</name>
<evidence type="ECO:0000256" key="3">
    <source>
        <dbReference type="PROSITE-ProRule" id="PRU00023"/>
    </source>
</evidence>
<dbReference type="InterPro" id="IPR002110">
    <property type="entry name" value="Ankyrin_rpt"/>
</dbReference>
<dbReference type="Gene3D" id="1.25.40.20">
    <property type="entry name" value="Ankyrin repeat-containing domain"/>
    <property type="match status" value="1"/>
</dbReference>
<dbReference type="PANTHER" id="PTHR24171:SF9">
    <property type="entry name" value="ANKYRIN REPEAT DOMAIN-CONTAINING PROTEIN 39"/>
    <property type="match status" value="1"/>
</dbReference>